<dbReference type="Pfam" id="PF13976">
    <property type="entry name" value="gag_pre-integrs"/>
    <property type="match status" value="1"/>
</dbReference>
<feature type="domain" description="Retrovirus-related Pol polyprotein from transposon TNT 1-94-like beta-barrel" evidence="2">
    <location>
        <begin position="120"/>
        <end position="199"/>
    </location>
</feature>
<dbReference type="InterPro" id="IPR054722">
    <property type="entry name" value="PolX-like_BBD"/>
</dbReference>
<keyword evidence="4" id="KW-1185">Reference proteome</keyword>
<sequence>MSGSTMKIDKFTRRNSFSLWRIKMQALLKQHDLRNIDEKVVDEYDALILLVFLPLSYENFLQSFIVGKETVSLEEVRSSLHNRELRHNAVDSGSVAEDDVDSENDIVLVAYEHTHHSDVWILDSGASYHMCPTRKLFTTYSCVDEGSVSMANGYVYKVIGIASIRFKTQDGKFCTIKEVRHVPLLNKNLLSLSLLDSKVYSFKVKVGGLNVCKGSDVIWRCVKHGTLYVLQGSTVPGSAAVASVVKDADLTRLCHMRLAHMSERGMQVLSKEDLLGGHKTKSLDFREHCVFGKLHRSKFSKNGVAERMNQTLLEKARCMLSNVGLARRIWYNNKIILSRSIVFDESSMLKAKEKTSDTAEKEVVAEEVEVAKEVDDNEPPTYKAAISGKGIKYKARVVARGLSQREEVDYNEIFSPVVRHTAIKEKEEEKTLPLTGRYIKKMLSRFGMSSAKPIDTPMASNNKLEMYSVQTEEKKEYMSRVPYASAVGSLIMRSMTDYMFTLGGSVVSWKSTLQPTVTLSTTEAEYMALTEAAKELIWLKGLVNDLGLHQDQALVYCDSLSAICLTKDQFHHEKTKHIDVKYHFLSNEKRIQVKKVGIADNPAYMFTNPVPESKFEHCLDLLNIRDH</sequence>
<dbReference type="EMBL" id="LVLJ01001012">
    <property type="protein sequence ID" value="OAE31581.1"/>
    <property type="molecule type" value="Genomic_DNA"/>
</dbReference>
<evidence type="ECO:0000259" key="1">
    <source>
        <dbReference type="Pfam" id="PF13976"/>
    </source>
</evidence>
<dbReference type="AlphaFoldDB" id="A0A176WG58"/>
<name>A0A176WG58_MARPO</name>
<proteinExistence type="predicted"/>
<dbReference type="PANTHER" id="PTHR11439:SF467">
    <property type="entry name" value="INTEGRASE CATALYTIC DOMAIN-CONTAINING PROTEIN"/>
    <property type="match status" value="1"/>
</dbReference>
<dbReference type="CDD" id="cd09272">
    <property type="entry name" value="RNase_HI_RT_Ty1"/>
    <property type="match status" value="1"/>
</dbReference>
<accession>A0A176WG58</accession>
<gene>
    <name evidence="3" type="ORF">AXG93_3415s1410</name>
</gene>
<dbReference type="Pfam" id="PF22936">
    <property type="entry name" value="Pol_BBD"/>
    <property type="match status" value="1"/>
</dbReference>
<protein>
    <submittedName>
        <fullName evidence="3">Uncharacterized protein</fullName>
    </submittedName>
</protein>
<organism evidence="3 4">
    <name type="scientific">Marchantia polymorpha subsp. ruderalis</name>
    <dbReference type="NCBI Taxonomy" id="1480154"/>
    <lineage>
        <taxon>Eukaryota</taxon>
        <taxon>Viridiplantae</taxon>
        <taxon>Streptophyta</taxon>
        <taxon>Embryophyta</taxon>
        <taxon>Marchantiophyta</taxon>
        <taxon>Marchantiopsida</taxon>
        <taxon>Marchantiidae</taxon>
        <taxon>Marchantiales</taxon>
        <taxon>Marchantiaceae</taxon>
        <taxon>Marchantia</taxon>
    </lineage>
</organism>
<dbReference type="PANTHER" id="PTHR11439">
    <property type="entry name" value="GAG-POL-RELATED RETROTRANSPOSON"/>
    <property type="match status" value="1"/>
</dbReference>
<feature type="domain" description="GAG-pre-integrase" evidence="1">
    <location>
        <begin position="227"/>
        <end position="293"/>
    </location>
</feature>
<evidence type="ECO:0000259" key="2">
    <source>
        <dbReference type="Pfam" id="PF22936"/>
    </source>
</evidence>
<evidence type="ECO:0000313" key="4">
    <source>
        <dbReference type="Proteomes" id="UP000077202"/>
    </source>
</evidence>
<evidence type="ECO:0000313" key="3">
    <source>
        <dbReference type="EMBL" id="OAE31581.1"/>
    </source>
</evidence>
<reference evidence="3" key="1">
    <citation type="submission" date="2016-03" db="EMBL/GenBank/DDBJ databases">
        <title>Mechanisms controlling the formation of the plant cell surface in tip-growing cells are functionally conserved among land plants.</title>
        <authorList>
            <person name="Honkanen S."/>
            <person name="Jones V.A."/>
            <person name="Morieri G."/>
            <person name="Champion C."/>
            <person name="Hetherington A.J."/>
            <person name="Kelly S."/>
            <person name="Saint-Marcoux D."/>
            <person name="Proust H."/>
            <person name="Prescott H."/>
            <person name="Dolan L."/>
        </authorList>
    </citation>
    <scope>NUCLEOTIDE SEQUENCE [LARGE SCALE GENOMIC DNA]</scope>
    <source>
        <tissue evidence="3">Whole gametophyte</tissue>
    </source>
</reference>
<comment type="caution">
    <text evidence="3">The sequence shown here is derived from an EMBL/GenBank/DDBJ whole genome shotgun (WGS) entry which is preliminary data.</text>
</comment>
<dbReference type="Proteomes" id="UP000077202">
    <property type="component" value="Unassembled WGS sequence"/>
</dbReference>
<dbReference type="InterPro" id="IPR025724">
    <property type="entry name" value="GAG-pre-integrase_dom"/>
</dbReference>